<dbReference type="EMBL" id="JBANAX010000290">
    <property type="protein sequence ID" value="KAL1215222.1"/>
    <property type="molecule type" value="Genomic_DNA"/>
</dbReference>
<name>A0ABD1B8F1_CARAN</name>
<evidence type="ECO:0000256" key="1">
    <source>
        <dbReference type="SAM" id="MobiDB-lite"/>
    </source>
</evidence>
<protein>
    <recommendedName>
        <fullName evidence="2">DUF4283 domain-containing protein</fullName>
    </recommendedName>
</protein>
<reference evidence="3 4" key="1">
    <citation type="submission" date="2024-04" db="EMBL/GenBank/DDBJ databases">
        <title>Genome assembly C_amara_ONT_v2.</title>
        <authorList>
            <person name="Yant L."/>
            <person name="Moore C."/>
            <person name="Slenker M."/>
        </authorList>
    </citation>
    <scope>NUCLEOTIDE SEQUENCE [LARGE SCALE GENOMIC DNA]</scope>
    <source>
        <tissue evidence="3">Leaf</tissue>
    </source>
</reference>
<dbReference type="Pfam" id="PF14111">
    <property type="entry name" value="DUF4283"/>
    <property type="match status" value="1"/>
</dbReference>
<dbReference type="InterPro" id="IPR040256">
    <property type="entry name" value="At4g02000-like"/>
</dbReference>
<evidence type="ECO:0000313" key="3">
    <source>
        <dbReference type="EMBL" id="KAL1215222.1"/>
    </source>
</evidence>
<dbReference type="PANTHER" id="PTHR31286">
    <property type="entry name" value="GLYCINE-RICH CELL WALL STRUCTURAL PROTEIN 1.8-LIKE"/>
    <property type="match status" value="1"/>
</dbReference>
<dbReference type="Proteomes" id="UP001558713">
    <property type="component" value="Unassembled WGS sequence"/>
</dbReference>
<organism evidence="3 4">
    <name type="scientific">Cardamine amara subsp. amara</name>
    <dbReference type="NCBI Taxonomy" id="228776"/>
    <lineage>
        <taxon>Eukaryota</taxon>
        <taxon>Viridiplantae</taxon>
        <taxon>Streptophyta</taxon>
        <taxon>Embryophyta</taxon>
        <taxon>Tracheophyta</taxon>
        <taxon>Spermatophyta</taxon>
        <taxon>Magnoliopsida</taxon>
        <taxon>eudicotyledons</taxon>
        <taxon>Gunneridae</taxon>
        <taxon>Pentapetalae</taxon>
        <taxon>rosids</taxon>
        <taxon>malvids</taxon>
        <taxon>Brassicales</taxon>
        <taxon>Brassicaceae</taxon>
        <taxon>Cardamineae</taxon>
        <taxon>Cardamine</taxon>
    </lineage>
</organism>
<evidence type="ECO:0000313" key="4">
    <source>
        <dbReference type="Proteomes" id="UP001558713"/>
    </source>
</evidence>
<sequence length="488" mass="55354">MSSSIDRALLALSLDEQNKSFNMPDLPEYCSSENNVLSIIGRVLNPSSQNRANLILDMPRKWRLYDRVRGIALSPEKFQFFFKNEQDLEAILEKGVHTYNEWTLVIERWVEHPPPDYLQHILVWVQLRNIPVNHYNVPAITWLGELVGQVKEVVLDTSKSQKQDFVRVKLKFDVSKLLQRSKVVNLPKKAGAFTILFDFERVQKRCFACQRLTHDHLACPMALKRNQMKEEEDKLHRLGVEIPKKKLIVESDPLFGVVEDHQIEICSITGKPKIDKTVVEGMRQYLLMAEGAERLARAYRIRSSLEALKNDPLGQKTMLRLESAPLVSTDLNKEKGIVFNYGDKAVSSDKELKALKSGNVLGDVRAGGSSIKTHDGVSLRPKGVFKRLGTSKVKDGYDSQSSSTVQRTGIFQAILSGTTLIKNYKRSRPSKNQRKNLVSRINAGSENKVEDMEGMSSKRKRVDEADPPSKVARRTNNEMVRNEGLSNV</sequence>
<dbReference type="AlphaFoldDB" id="A0ABD1B8F1"/>
<feature type="compositionally biased region" description="Basic residues" evidence="1">
    <location>
        <begin position="425"/>
        <end position="434"/>
    </location>
</feature>
<comment type="caution">
    <text evidence="3">The sequence shown here is derived from an EMBL/GenBank/DDBJ whole genome shotgun (WGS) entry which is preliminary data.</text>
</comment>
<evidence type="ECO:0000259" key="2">
    <source>
        <dbReference type="Pfam" id="PF14111"/>
    </source>
</evidence>
<accession>A0ABD1B8F1</accession>
<keyword evidence="4" id="KW-1185">Reference proteome</keyword>
<dbReference type="InterPro" id="IPR025558">
    <property type="entry name" value="DUF4283"/>
</dbReference>
<dbReference type="PANTHER" id="PTHR31286:SF178">
    <property type="entry name" value="DUF4283 DOMAIN-CONTAINING PROTEIN"/>
    <property type="match status" value="1"/>
</dbReference>
<feature type="region of interest" description="Disordered" evidence="1">
    <location>
        <begin position="425"/>
        <end position="488"/>
    </location>
</feature>
<feature type="domain" description="DUF4283" evidence="2">
    <location>
        <begin position="33"/>
        <end position="111"/>
    </location>
</feature>
<gene>
    <name evidence="3" type="ORF">V5N11_016988</name>
</gene>
<proteinExistence type="predicted"/>